<sequence length="118" mass="13415">LKENEILEATIIFINNYAFEPSLDLHIKNMLADCHAGTRIISTKAYATGTKRVNMRNLGDVESIMEVTQLKTVKQPTSWTPNTVPYFLHTVTQNKVCRLICAGMSLSFYVGRYQFILL</sequence>
<comment type="similarity">
    <text evidence="11">Belongs to the class I-like SAM-binding methyltransferase superfamily. DOT1 family.</text>
</comment>
<comment type="function">
    <text evidence="11">Histone methyltransferase that specifically trimethylates histone H3 to form H3K79me3. This methylation is required for telomere silencing and for the pachytene checkpoint during the meiotic cell cycle by allowing the recruitment of RAD9 to double strand breaks. Nucleosomes are preferred as substrate compared to free histone.</text>
</comment>
<keyword evidence="8 11" id="KW-0539">Nucleus</keyword>
<keyword evidence="5 11" id="KW-0808">Transferase</keyword>
<keyword evidence="6 11" id="KW-0949">S-adenosyl-L-methionine</keyword>
<evidence type="ECO:0000256" key="7">
    <source>
        <dbReference type="ARBA" id="ARBA00022853"/>
    </source>
</evidence>
<dbReference type="PANTHER" id="PTHR21451">
    <property type="entry name" value="HISTONE H3 METHYLTRANSFERASE"/>
    <property type="match status" value="1"/>
</dbReference>
<dbReference type="GO" id="GO:0006281">
    <property type="term" value="P:DNA repair"/>
    <property type="evidence" value="ECO:0007669"/>
    <property type="project" value="TreeGrafter"/>
</dbReference>
<dbReference type="PROSITE" id="PS51569">
    <property type="entry name" value="DOT1"/>
    <property type="match status" value="1"/>
</dbReference>
<evidence type="ECO:0000313" key="13">
    <source>
        <dbReference type="Proteomes" id="UP000050761"/>
    </source>
</evidence>
<evidence type="ECO:0000313" key="14">
    <source>
        <dbReference type="WBParaSite" id="HPBE_0002538401-mRNA-1"/>
    </source>
</evidence>
<evidence type="ECO:0000256" key="8">
    <source>
        <dbReference type="ARBA" id="ARBA00023242"/>
    </source>
</evidence>
<keyword evidence="13" id="KW-1185">Reference proteome</keyword>
<dbReference type="Proteomes" id="UP000050761">
    <property type="component" value="Unassembled WGS sequence"/>
</dbReference>
<feature type="domain" description="DOT1" evidence="12">
    <location>
        <begin position="1"/>
        <end position="104"/>
    </location>
</feature>
<dbReference type="AlphaFoldDB" id="A0A183GRR4"/>
<reference evidence="14" key="1">
    <citation type="submission" date="2019-09" db="UniProtKB">
        <authorList>
            <consortium name="WormBaseParasite"/>
        </authorList>
    </citation>
    <scope>IDENTIFICATION</scope>
</reference>
<comment type="miscellaneous">
    <text evidence="11">In contrast to other lysine histone methyltransferases, it does not contain a SET domain, suggesting the existence of another mechanism for methylation of lysine residues of histones.</text>
</comment>
<evidence type="ECO:0000256" key="11">
    <source>
        <dbReference type="RuleBase" id="RU271113"/>
    </source>
</evidence>
<comment type="subcellular location">
    <subcellularLocation>
        <location evidence="1 11">Nucleus</location>
    </subcellularLocation>
</comment>
<evidence type="ECO:0000256" key="3">
    <source>
        <dbReference type="ARBA" id="ARBA00020987"/>
    </source>
</evidence>
<dbReference type="GO" id="GO:0005634">
    <property type="term" value="C:nucleus"/>
    <property type="evidence" value="ECO:0007669"/>
    <property type="project" value="UniProtKB-SubCell"/>
</dbReference>
<dbReference type="Gene3D" id="3.40.50.150">
    <property type="entry name" value="Vaccinia Virus protein VP39"/>
    <property type="match status" value="1"/>
</dbReference>
<comment type="catalytic activity">
    <reaction evidence="10 11">
        <text>L-lysyl(79)-[histone H3] + 3 S-adenosyl-L-methionine = N(6),N(6),N(6)-trimethyl-L-lysyl(79)-[histone H3] + 3 S-adenosyl-L-homocysteine + 3 H(+)</text>
        <dbReference type="Rhea" id="RHEA:60328"/>
        <dbReference type="Rhea" id="RHEA-COMP:15549"/>
        <dbReference type="Rhea" id="RHEA-COMP:15552"/>
        <dbReference type="ChEBI" id="CHEBI:15378"/>
        <dbReference type="ChEBI" id="CHEBI:29969"/>
        <dbReference type="ChEBI" id="CHEBI:57856"/>
        <dbReference type="ChEBI" id="CHEBI:59789"/>
        <dbReference type="ChEBI" id="CHEBI:61961"/>
        <dbReference type="EC" id="2.1.1.360"/>
    </reaction>
</comment>
<dbReference type="PANTHER" id="PTHR21451:SF0">
    <property type="entry name" value="HISTONE-LYSINE N-METHYLTRANSFERASE, H3 LYSINE-79 SPECIFIC"/>
    <property type="match status" value="1"/>
</dbReference>
<dbReference type="Pfam" id="PF08123">
    <property type="entry name" value="DOT1"/>
    <property type="match status" value="1"/>
</dbReference>
<evidence type="ECO:0000256" key="9">
    <source>
        <dbReference type="ARBA" id="ARBA00029821"/>
    </source>
</evidence>
<dbReference type="WBParaSite" id="HPBE_0002538401-mRNA-1">
    <property type="protein sequence ID" value="HPBE_0002538401-mRNA-1"/>
    <property type="gene ID" value="HPBE_0002538401"/>
</dbReference>
<evidence type="ECO:0000256" key="2">
    <source>
        <dbReference type="ARBA" id="ARBA00012190"/>
    </source>
</evidence>
<protein>
    <recommendedName>
        <fullName evidence="3 11">Histone-lysine N-methyltransferase, H3 lysine-79 specific</fullName>
        <ecNumber evidence="2 11">2.1.1.360</ecNumber>
    </recommendedName>
    <alternativeName>
        <fullName evidence="9 11">Histone H3-K79 methyltransferase</fullName>
    </alternativeName>
</protein>
<keyword evidence="7 11" id="KW-0156">Chromatin regulator</keyword>
<dbReference type="InterPro" id="IPR025789">
    <property type="entry name" value="DOT1_dom"/>
</dbReference>
<dbReference type="GO" id="GO:0140956">
    <property type="term" value="F:histone H3K79 trimethyltransferase activity"/>
    <property type="evidence" value="ECO:0007669"/>
    <property type="project" value="UniProtKB-EC"/>
</dbReference>
<evidence type="ECO:0000256" key="4">
    <source>
        <dbReference type="ARBA" id="ARBA00022603"/>
    </source>
</evidence>
<evidence type="ECO:0000256" key="6">
    <source>
        <dbReference type="ARBA" id="ARBA00022691"/>
    </source>
</evidence>
<keyword evidence="4 11" id="KW-0489">Methyltransferase</keyword>
<dbReference type="InterPro" id="IPR030445">
    <property type="entry name" value="H3-K79_meTrfase"/>
</dbReference>
<evidence type="ECO:0000256" key="5">
    <source>
        <dbReference type="ARBA" id="ARBA00022679"/>
    </source>
</evidence>
<dbReference type="GO" id="GO:0000077">
    <property type="term" value="P:DNA damage checkpoint signaling"/>
    <property type="evidence" value="ECO:0007669"/>
    <property type="project" value="TreeGrafter"/>
</dbReference>
<evidence type="ECO:0000259" key="12">
    <source>
        <dbReference type="PROSITE" id="PS51569"/>
    </source>
</evidence>
<dbReference type="EC" id="2.1.1.360" evidence="2 11"/>
<dbReference type="GO" id="GO:0032259">
    <property type="term" value="P:methylation"/>
    <property type="evidence" value="ECO:0007669"/>
    <property type="project" value="UniProtKB-KW"/>
</dbReference>
<evidence type="ECO:0000256" key="1">
    <source>
        <dbReference type="ARBA" id="ARBA00004123"/>
    </source>
</evidence>
<organism evidence="13 14">
    <name type="scientific">Heligmosomoides polygyrus</name>
    <name type="common">Parasitic roundworm</name>
    <dbReference type="NCBI Taxonomy" id="6339"/>
    <lineage>
        <taxon>Eukaryota</taxon>
        <taxon>Metazoa</taxon>
        <taxon>Ecdysozoa</taxon>
        <taxon>Nematoda</taxon>
        <taxon>Chromadorea</taxon>
        <taxon>Rhabditida</taxon>
        <taxon>Rhabditina</taxon>
        <taxon>Rhabditomorpha</taxon>
        <taxon>Strongyloidea</taxon>
        <taxon>Heligmosomidae</taxon>
        <taxon>Heligmosomoides</taxon>
    </lineage>
</organism>
<dbReference type="InterPro" id="IPR029063">
    <property type="entry name" value="SAM-dependent_MTases_sf"/>
</dbReference>
<dbReference type="SUPFAM" id="SSF53335">
    <property type="entry name" value="S-adenosyl-L-methionine-dependent methyltransferases"/>
    <property type="match status" value="1"/>
</dbReference>
<accession>A0A183GRR4</accession>
<evidence type="ECO:0000256" key="10">
    <source>
        <dbReference type="ARBA" id="ARBA00047770"/>
    </source>
</evidence>
<proteinExistence type="inferred from homology"/>
<name>A0A183GRR4_HELPZ</name>